<reference evidence="3" key="1">
    <citation type="submission" date="2022-11" db="UniProtKB">
        <authorList>
            <consortium name="WormBaseParasite"/>
        </authorList>
    </citation>
    <scope>IDENTIFICATION</scope>
</reference>
<feature type="domain" description="FUZ/MON1/HPS1 third Longin" evidence="1">
    <location>
        <begin position="5"/>
        <end position="85"/>
    </location>
</feature>
<dbReference type="WBParaSite" id="jg3246">
    <property type="protein sequence ID" value="jg3246"/>
    <property type="gene ID" value="jg3246"/>
</dbReference>
<dbReference type="Proteomes" id="UP000887574">
    <property type="component" value="Unplaced"/>
</dbReference>
<evidence type="ECO:0000313" key="3">
    <source>
        <dbReference type="WBParaSite" id="jg3246"/>
    </source>
</evidence>
<evidence type="ECO:0000313" key="2">
    <source>
        <dbReference type="Proteomes" id="UP000887574"/>
    </source>
</evidence>
<dbReference type="AlphaFoldDB" id="A0A915E658"/>
<evidence type="ECO:0000259" key="1">
    <source>
        <dbReference type="Pfam" id="PF19038"/>
    </source>
</evidence>
<dbReference type="Pfam" id="PF19038">
    <property type="entry name" value="Fuz_longin_3"/>
    <property type="match status" value="1"/>
</dbReference>
<dbReference type="GO" id="GO:0016192">
    <property type="term" value="P:vesicle-mediated transport"/>
    <property type="evidence" value="ECO:0007669"/>
    <property type="project" value="InterPro"/>
</dbReference>
<proteinExistence type="predicted"/>
<name>A0A915E658_9BILA</name>
<protein>
    <submittedName>
        <fullName evidence="3">FUZ/MON1/HPS1 third Longin domain-containing protein</fullName>
    </submittedName>
</protein>
<keyword evidence="2" id="KW-1185">Reference proteome</keyword>
<sequence>MSPQKPYISYQELSSLHHGYFKVTNLLRRVKERNEQKIKMFFFTTERCSLFTWIAPNIELHCTFSPLVTQAFAMETAEKILKIMVSRLKIY</sequence>
<dbReference type="InterPro" id="IPR043970">
    <property type="entry name" value="FUZ/MON1/HPS1_longin_3"/>
</dbReference>
<accession>A0A915E658</accession>
<organism evidence="2 3">
    <name type="scientific">Ditylenchus dipsaci</name>
    <dbReference type="NCBI Taxonomy" id="166011"/>
    <lineage>
        <taxon>Eukaryota</taxon>
        <taxon>Metazoa</taxon>
        <taxon>Ecdysozoa</taxon>
        <taxon>Nematoda</taxon>
        <taxon>Chromadorea</taxon>
        <taxon>Rhabditida</taxon>
        <taxon>Tylenchina</taxon>
        <taxon>Tylenchomorpha</taxon>
        <taxon>Sphaerularioidea</taxon>
        <taxon>Anguinidae</taxon>
        <taxon>Anguininae</taxon>
        <taxon>Ditylenchus</taxon>
    </lineage>
</organism>